<dbReference type="PROSITE" id="PS50885">
    <property type="entry name" value="HAMP"/>
    <property type="match status" value="1"/>
</dbReference>
<dbReference type="SUPFAM" id="SSF158472">
    <property type="entry name" value="HAMP domain-like"/>
    <property type="match status" value="1"/>
</dbReference>
<evidence type="ECO:0000256" key="1">
    <source>
        <dbReference type="SAM" id="Phobius"/>
    </source>
</evidence>
<dbReference type="Pfam" id="PF00672">
    <property type="entry name" value="HAMP"/>
    <property type="match status" value="1"/>
</dbReference>
<dbReference type="InterPro" id="IPR043128">
    <property type="entry name" value="Rev_trsase/Diguanyl_cyclase"/>
</dbReference>
<dbReference type="RefSeq" id="WP_184680328.1">
    <property type="nucleotide sequence ID" value="NZ_JACHLL010000001.1"/>
</dbReference>
<protein>
    <submittedName>
        <fullName evidence="5">Diguanylate cyclase (GGDEF)-like protein</fullName>
    </submittedName>
</protein>
<dbReference type="InterPro" id="IPR035919">
    <property type="entry name" value="EAL_sf"/>
</dbReference>
<dbReference type="InterPro" id="IPR050706">
    <property type="entry name" value="Cyclic-di-GMP_PDE-like"/>
</dbReference>
<reference evidence="5 6" key="1">
    <citation type="submission" date="2020-08" db="EMBL/GenBank/DDBJ databases">
        <title>Functional genomics of gut bacteria from endangered species of beetles.</title>
        <authorList>
            <person name="Carlos-Shanley C."/>
        </authorList>
    </citation>
    <scope>NUCLEOTIDE SEQUENCE [LARGE SCALE GENOMIC DNA]</scope>
    <source>
        <strain evidence="5 6">S00202</strain>
    </source>
</reference>
<dbReference type="InterPro" id="IPR000160">
    <property type="entry name" value="GGDEF_dom"/>
</dbReference>
<keyword evidence="1" id="KW-0472">Membrane</keyword>
<dbReference type="CDD" id="cd01948">
    <property type="entry name" value="EAL"/>
    <property type="match status" value="1"/>
</dbReference>
<feature type="domain" description="GGDEF" evidence="4">
    <location>
        <begin position="383"/>
        <end position="515"/>
    </location>
</feature>
<comment type="caution">
    <text evidence="5">The sequence shown here is derived from an EMBL/GenBank/DDBJ whole genome shotgun (WGS) entry which is preliminary data.</text>
</comment>
<evidence type="ECO:0000259" key="3">
    <source>
        <dbReference type="PROSITE" id="PS50885"/>
    </source>
</evidence>
<feature type="transmembrane region" description="Helical" evidence="1">
    <location>
        <begin position="274"/>
        <end position="295"/>
    </location>
</feature>
<dbReference type="InterPro" id="IPR029787">
    <property type="entry name" value="Nucleotide_cyclase"/>
</dbReference>
<evidence type="ECO:0000259" key="2">
    <source>
        <dbReference type="PROSITE" id="PS50883"/>
    </source>
</evidence>
<dbReference type="PROSITE" id="PS50883">
    <property type="entry name" value="EAL"/>
    <property type="match status" value="1"/>
</dbReference>
<dbReference type="SMART" id="SM00304">
    <property type="entry name" value="HAMP"/>
    <property type="match status" value="1"/>
</dbReference>
<dbReference type="EMBL" id="JACHLL010000001">
    <property type="protein sequence ID" value="MBB6340344.1"/>
    <property type="molecule type" value="Genomic_DNA"/>
</dbReference>
<keyword evidence="1" id="KW-0812">Transmembrane</keyword>
<name>A0A7X0BPB2_9PSED</name>
<feature type="domain" description="EAL" evidence="2">
    <location>
        <begin position="523"/>
        <end position="776"/>
    </location>
</feature>
<evidence type="ECO:0000313" key="6">
    <source>
        <dbReference type="Proteomes" id="UP000557193"/>
    </source>
</evidence>
<dbReference type="NCBIfam" id="TIGR00254">
    <property type="entry name" value="GGDEF"/>
    <property type="match status" value="1"/>
</dbReference>
<feature type="domain" description="HAMP" evidence="3">
    <location>
        <begin position="296"/>
        <end position="348"/>
    </location>
</feature>
<dbReference type="InterPro" id="IPR001633">
    <property type="entry name" value="EAL_dom"/>
</dbReference>
<gene>
    <name evidence="5" type="ORF">HNP49_000494</name>
</gene>
<dbReference type="PANTHER" id="PTHR33121">
    <property type="entry name" value="CYCLIC DI-GMP PHOSPHODIESTERASE PDEF"/>
    <property type="match status" value="1"/>
</dbReference>
<dbReference type="Proteomes" id="UP000557193">
    <property type="component" value="Unassembled WGS sequence"/>
</dbReference>
<dbReference type="SMART" id="SM00052">
    <property type="entry name" value="EAL"/>
    <property type="match status" value="1"/>
</dbReference>
<accession>A0A7X0BPB2</accession>
<dbReference type="GO" id="GO:0016020">
    <property type="term" value="C:membrane"/>
    <property type="evidence" value="ECO:0007669"/>
    <property type="project" value="InterPro"/>
</dbReference>
<dbReference type="PANTHER" id="PTHR33121:SF71">
    <property type="entry name" value="OXYGEN SENSOR PROTEIN DOSP"/>
    <property type="match status" value="1"/>
</dbReference>
<dbReference type="Pfam" id="PF00990">
    <property type="entry name" value="GGDEF"/>
    <property type="match status" value="1"/>
</dbReference>
<dbReference type="SMART" id="SM00267">
    <property type="entry name" value="GGDEF"/>
    <property type="match status" value="1"/>
</dbReference>
<dbReference type="SUPFAM" id="SSF55073">
    <property type="entry name" value="Nucleotide cyclase"/>
    <property type="match status" value="1"/>
</dbReference>
<evidence type="ECO:0000259" key="4">
    <source>
        <dbReference type="PROSITE" id="PS50887"/>
    </source>
</evidence>
<dbReference type="Gene3D" id="6.10.340.10">
    <property type="match status" value="1"/>
</dbReference>
<evidence type="ECO:0000313" key="5">
    <source>
        <dbReference type="EMBL" id="MBB6340344.1"/>
    </source>
</evidence>
<dbReference type="GO" id="GO:0071111">
    <property type="term" value="F:cyclic-guanylate-specific phosphodiesterase activity"/>
    <property type="evidence" value="ECO:0007669"/>
    <property type="project" value="InterPro"/>
</dbReference>
<dbReference type="Gene3D" id="3.20.20.450">
    <property type="entry name" value="EAL domain"/>
    <property type="match status" value="1"/>
</dbReference>
<dbReference type="Gene3D" id="3.30.70.270">
    <property type="match status" value="1"/>
</dbReference>
<organism evidence="5 6">
    <name type="scientific">Pseudomonas fluvialis</name>
    <dbReference type="NCBI Taxonomy" id="1793966"/>
    <lineage>
        <taxon>Bacteria</taxon>
        <taxon>Pseudomonadati</taxon>
        <taxon>Pseudomonadota</taxon>
        <taxon>Gammaproteobacteria</taxon>
        <taxon>Pseudomonadales</taxon>
        <taxon>Pseudomonadaceae</taxon>
        <taxon>Pseudomonas</taxon>
    </lineage>
</organism>
<dbReference type="GO" id="GO:0007165">
    <property type="term" value="P:signal transduction"/>
    <property type="evidence" value="ECO:0007669"/>
    <property type="project" value="InterPro"/>
</dbReference>
<dbReference type="Pfam" id="PF00563">
    <property type="entry name" value="EAL"/>
    <property type="match status" value="1"/>
</dbReference>
<keyword evidence="1" id="KW-1133">Transmembrane helix</keyword>
<dbReference type="AlphaFoldDB" id="A0A7X0BPB2"/>
<dbReference type="PROSITE" id="PS50887">
    <property type="entry name" value="GGDEF"/>
    <property type="match status" value="1"/>
</dbReference>
<dbReference type="InterPro" id="IPR003660">
    <property type="entry name" value="HAMP_dom"/>
</dbReference>
<sequence>MNLRNRILLLCIGLLLVILLLVLGLVQRSTYQHTRTQISEQLRFAHGVLVNELHGRQQAQSAMAELIAKDFTLLGEIADLIASPEQQAQSLSAALESFSARSQASFALVSAPDGRILAGTDGLLQAGQRLPWHELLVQDEPVSQERLVLLGGQVLHVNLTPIFAPRPNLLGWLVMAFTLDDEAARHLGELSGAQVALLAGPPGAYLVPASNLPASARAELAGLQLGEASEQLLELQGEQQVIYRAPVAGTGGELQLLLLRSLSGALASYQPLRWQLVAITALALLLAVIGAWLLASTVSRPLRQMVDSVRRIAAGDYQARVSAGGGAEISLLASEFNHMQQDIAEREATISFLAYRDPLTGLDNRNRFVDRLQDALAAATPGTGVAVLLMDLDNFKDLNDTLGHEAGDQLLRLLGERLQQHLREHDRLARLGGDEFALLVAPATPQQALAAAHHYHQLLAQPFAVRGISMLLNATLGIALSPDHGESAGALLQHAEVAMYWGKAQHLSQAMYRAELDSHSLLRLALMSELKGAIEGGQLALYFQPKLLIRQRRLLGVECLVRWIHPQHGFVAPDDFIPLAEQTGNVCALTRWVLRTALAQNRAWHDQGLPLKTAVNISALDLADPGFADFITDALAEYQVVPETLVVEITESAVMADPGLAMQQLDSLRRLGVRLSIDDYGTGYSSMAQLKRLPVHELKIDKSFIQDLPGNPDDEIIVRSTIELGHNMGLQVVAEGVESLEILEQLDRLGCDIAQGYLLSKPLPAAAFAAWLEGCPWQLPRVE</sequence>
<dbReference type="SUPFAM" id="SSF141868">
    <property type="entry name" value="EAL domain-like"/>
    <property type="match status" value="1"/>
</dbReference>
<proteinExistence type="predicted"/>
<dbReference type="CDD" id="cd01949">
    <property type="entry name" value="GGDEF"/>
    <property type="match status" value="1"/>
</dbReference>
<keyword evidence="6" id="KW-1185">Reference proteome</keyword>
<dbReference type="CDD" id="cd06225">
    <property type="entry name" value="HAMP"/>
    <property type="match status" value="1"/>
</dbReference>